<dbReference type="InterPro" id="IPR058980">
    <property type="entry name" value="Glyco_transf_N"/>
</dbReference>
<dbReference type="InterPro" id="IPR002213">
    <property type="entry name" value="UDP_glucos_trans"/>
</dbReference>
<dbReference type="SUPFAM" id="SSF53756">
    <property type="entry name" value="UDP-Glycosyltransferase/glycogen phosphorylase"/>
    <property type="match status" value="1"/>
</dbReference>
<evidence type="ECO:0000256" key="1">
    <source>
        <dbReference type="ARBA" id="ARBA00009995"/>
    </source>
</evidence>
<dbReference type="Gene3D" id="3.40.50.2000">
    <property type="entry name" value="Glycogen Phosphorylase B"/>
    <property type="match status" value="2"/>
</dbReference>
<evidence type="ECO:0000259" key="6">
    <source>
        <dbReference type="Pfam" id="PF26168"/>
    </source>
</evidence>
<dbReference type="AlphaFoldDB" id="A0A0D6QWG3"/>
<keyword evidence="2 4" id="KW-0328">Glycosyltransferase</keyword>
<dbReference type="FunFam" id="3.40.50.2000:FF:000078">
    <property type="entry name" value="Glycosyltransferase"/>
    <property type="match status" value="1"/>
</dbReference>
<name>A0A0D6QWG3_ARACU</name>
<evidence type="ECO:0000256" key="4">
    <source>
        <dbReference type="RuleBase" id="RU003718"/>
    </source>
</evidence>
<evidence type="ECO:0000256" key="3">
    <source>
        <dbReference type="ARBA" id="ARBA00022679"/>
    </source>
</evidence>
<sequence length="469" mass="52827">MPHAILIPLPAQGHINPMMQLAWKLVSDGFLITFVNTDFNHQRILQANRKNKALEGSCDMIRMISVPDGLPPENSRKDFVTLLQALENSLGPSAIHNLIQDINRKENEDHKVTCIIADYWFCCGLHDVAKLHHVSLAAYHASPAYICAIRCFSSRLVSLGILPSDGIPKEDKIVRYLPSMPLLHSRSVPWLFGGEYMFRLGIRIGEALRQIKWVLINSVYELEAPVVDDFLKEVGAYPIGPLIPYEFMNGETTRRKIGTSFWADEVDCLQWLDKQAAQSVIYVSFGSIAIFSERQVEELALGLQATRRPFLWVVRSDLVDGAKSALPPGFLEHVGQRCCIVSWAPQASVLSHPSVACYVTHCGWNSVEESITMGVPMLCWAYFADQFINRTYIVDVWKVGLPLNANKDGIIDKMEFSNAIEKLLEKEEGVTIRKEVNKWKKIVRDAVHEGGSSFNNYNLFVDAVKNIID</sequence>
<dbReference type="InterPro" id="IPR035595">
    <property type="entry name" value="UDP_glycos_trans_CS"/>
</dbReference>
<dbReference type="EC" id="2.4.1.-" evidence="5"/>
<protein>
    <recommendedName>
        <fullName evidence="5">Glycosyltransferase</fullName>
        <ecNumber evidence="5">2.4.1.-</ecNumber>
    </recommendedName>
</protein>
<keyword evidence="3 4" id="KW-0808">Transferase</keyword>
<organism evidence="7">
    <name type="scientific">Araucaria cunninghamii</name>
    <name type="common">Hoop pine</name>
    <name type="synonym">Moreton Bay pine</name>
    <dbReference type="NCBI Taxonomy" id="56994"/>
    <lineage>
        <taxon>Eukaryota</taxon>
        <taxon>Viridiplantae</taxon>
        <taxon>Streptophyta</taxon>
        <taxon>Embryophyta</taxon>
        <taxon>Tracheophyta</taxon>
        <taxon>Spermatophyta</taxon>
        <taxon>Pinopsida</taxon>
        <taxon>Pinidae</taxon>
        <taxon>Conifers II</taxon>
        <taxon>Araucariales</taxon>
        <taxon>Araucariaceae</taxon>
        <taxon>Araucaria</taxon>
    </lineage>
</organism>
<dbReference type="GO" id="GO:0080043">
    <property type="term" value="F:quercetin 3-O-glucosyltransferase activity"/>
    <property type="evidence" value="ECO:0007669"/>
    <property type="project" value="TreeGrafter"/>
</dbReference>
<dbReference type="PANTHER" id="PTHR11926">
    <property type="entry name" value="GLUCOSYL/GLUCURONOSYL TRANSFERASES"/>
    <property type="match status" value="1"/>
</dbReference>
<dbReference type="PANTHER" id="PTHR11926:SF1412">
    <property type="entry name" value="UDP-GLYCOSYLTRANSFERASE 83A1-LIKE"/>
    <property type="match status" value="1"/>
</dbReference>
<dbReference type="Pfam" id="PF00201">
    <property type="entry name" value="UDPGT"/>
    <property type="match status" value="1"/>
</dbReference>
<dbReference type="PROSITE" id="PS00375">
    <property type="entry name" value="UDPGT"/>
    <property type="match status" value="1"/>
</dbReference>
<evidence type="ECO:0000256" key="5">
    <source>
        <dbReference type="RuleBase" id="RU362057"/>
    </source>
</evidence>
<evidence type="ECO:0000313" key="7">
    <source>
        <dbReference type="EMBL" id="JAG94010.1"/>
    </source>
</evidence>
<feature type="domain" description="Glycosyltransferase N-terminal" evidence="6">
    <location>
        <begin position="5"/>
        <end position="132"/>
    </location>
</feature>
<dbReference type="CDD" id="cd03784">
    <property type="entry name" value="GT1_Gtf-like"/>
    <property type="match status" value="1"/>
</dbReference>
<comment type="similarity">
    <text evidence="1 4">Belongs to the UDP-glycosyltransferase family.</text>
</comment>
<evidence type="ECO:0000256" key="2">
    <source>
        <dbReference type="ARBA" id="ARBA00022676"/>
    </source>
</evidence>
<dbReference type="GO" id="GO:0080044">
    <property type="term" value="F:quercetin 7-O-glucosyltransferase activity"/>
    <property type="evidence" value="ECO:0007669"/>
    <property type="project" value="TreeGrafter"/>
</dbReference>
<dbReference type="EMBL" id="GCKF01044884">
    <property type="protein sequence ID" value="JAG94010.1"/>
    <property type="molecule type" value="Transcribed_RNA"/>
</dbReference>
<proteinExistence type="inferred from homology"/>
<reference evidence="7" key="1">
    <citation type="submission" date="2015-03" db="EMBL/GenBank/DDBJ databases">
        <title>A transcriptome of Araucaria cunninghamii, an australian fine timber species.</title>
        <authorList>
            <person name="Jing Yi C.J.Y."/>
            <person name="Yin San L.Y.S."/>
            <person name="Abdul Karim S.S."/>
            <person name="Wan Azmi N.N."/>
            <person name="Hercus R.R."/>
            <person name="Croft L.L."/>
        </authorList>
    </citation>
    <scope>NUCLEOTIDE SEQUENCE</scope>
    <source>
        <strain evidence="7">MI0301</strain>
        <tissue evidence="7">Leaf</tissue>
    </source>
</reference>
<accession>A0A0D6QWG3</accession>
<dbReference type="Pfam" id="PF26168">
    <property type="entry name" value="Glyco_transf_N"/>
    <property type="match status" value="1"/>
</dbReference>